<dbReference type="Gene3D" id="2.40.30.170">
    <property type="match status" value="1"/>
</dbReference>
<dbReference type="EMBL" id="LDOU01000006">
    <property type="protein sequence ID" value="KLV10265.1"/>
    <property type="molecule type" value="Genomic_DNA"/>
</dbReference>
<keyword evidence="3" id="KW-1133">Transmembrane helix</keyword>
<gene>
    <name evidence="5" type="ORF">ABT57_06765</name>
</gene>
<dbReference type="Gene3D" id="1.10.287.470">
    <property type="entry name" value="Helix hairpin bin"/>
    <property type="match status" value="1"/>
</dbReference>
<sequence>MTPDQKFARWVKHAIVVFVLVFAYFLVADLTIPLTPQAMATRTVTKVAPRISGQITAIYVRNNQLVRKGDVLFEIDPRPFQLAVEQARLNLAQATKNNAQLDASIAAAQARVAASQIIAEQKTREANRFNTLFKKNGVSGQQRDDATSDATAARANLAAAKASLQELRVNRGATDDSNLAVQIAKNQLEQALLNLSYTQVTAEHDGAITNLQLESGTYAAAGMPLVALVDTEVDIIADFREKSLRRIDDHSYALIAFDSQPGKVYRAEISSLDAGVSSGQFNADGSLATPTVSNRWVRDAQRMRLHLTVAGNLPNSLPAGARATVQLVPDGHLMGWLARLQIKLLSTLHYIY</sequence>
<comment type="similarity">
    <text evidence="1">Belongs to the membrane fusion protein (MFP) (TC 8.A.1) family.</text>
</comment>
<dbReference type="PANTHER" id="PTHR30367">
    <property type="entry name" value="P-HYDROXYBENZOIC ACID EFFLUX PUMP SUBUNIT AAEA-RELATED"/>
    <property type="match status" value="1"/>
</dbReference>
<accession>A0A0J1HF69</accession>
<feature type="coiled-coil region" evidence="2">
    <location>
        <begin position="84"/>
        <end position="111"/>
    </location>
</feature>
<dbReference type="SUPFAM" id="SSF111369">
    <property type="entry name" value="HlyD-like secretion proteins"/>
    <property type="match status" value="2"/>
</dbReference>
<dbReference type="STRING" id="320778.ABT57_06765"/>
<dbReference type="PATRIC" id="fig|320778.3.peg.1458"/>
<dbReference type="Proteomes" id="UP000035909">
    <property type="component" value="Unassembled WGS sequence"/>
</dbReference>
<dbReference type="Pfam" id="PF25917">
    <property type="entry name" value="BSH_RND"/>
    <property type="match status" value="1"/>
</dbReference>
<evidence type="ECO:0000256" key="1">
    <source>
        <dbReference type="ARBA" id="ARBA00009477"/>
    </source>
</evidence>
<dbReference type="PANTHER" id="PTHR30367:SF6">
    <property type="entry name" value="SECRETION PROTEIN-RELATED"/>
    <property type="match status" value="1"/>
</dbReference>
<name>A0A0J1HF69_9GAMM</name>
<evidence type="ECO:0000259" key="4">
    <source>
        <dbReference type="Pfam" id="PF25917"/>
    </source>
</evidence>
<keyword evidence="3" id="KW-0812">Transmembrane</keyword>
<evidence type="ECO:0000256" key="2">
    <source>
        <dbReference type="SAM" id="Coils"/>
    </source>
</evidence>
<comment type="caution">
    <text evidence="5">The sequence shown here is derived from an EMBL/GenBank/DDBJ whole genome shotgun (WGS) entry which is preliminary data.</text>
</comment>
<evidence type="ECO:0000313" key="6">
    <source>
        <dbReference type="Proteomes" id="UP000035909"/>
    </source>
</evidence>
<protein>
    <submittedName>
        <fullName evidence="5">Hemolysin D</fullName>
    </submittedName>
</protein>
<keyword evidence="3" id="KW-0472">Membrane</keyword>
<evidence type="ECO:0000256" key="3">
    <source>
        <dbReference type="SAM" id="Phobius"/>
    </source>
</evidence>
<keyword evidence="2" id="KW-0175">Coiled coil</keyword>
<keyword evidence="6" id="KW-1185">Reference proteome</keyword>
<evidence type="ECO:0000313" key="5">
    <source>
        <dbReference type="EMBL" id="KLV10265.1"/>
    </source>
</evidence>
<reference evidence="5 6" key="1">
    <citation type="submission" date="2015-05" db="EMBL/GenBank/DDBJ databases">
        <title>Photobacterium galathea sp. nov.</title>
        <authorList>
            <person name="Machado H."/>
            <person name="Gram L."/>
        </authorList>
    </citation>
    <scope>NUCLEOTIDE SEQUENCE [LARGE SCALE GENOMIC DNA]</scope>
    <source>
        <strain evidence="5 6">DSM 22954</strain>
    </source>
</reference>
<dbReference type="RefSeq" id="WP_047884428.1">
    <property type="nucleotide sequence ID" value="NZ_LDOU01000006.1"/>
</dbReference>
<dbReference type="Gene3D" id="2.40.50.100">
    <property type="match status" value="1"/>
</dbReference>
<organism evidence="5 6">
    <name type="scientific">Photobacterium ganghwense</name>
    <dbReference type="NCBI Taxonomy" id="320778"/>
    <lineage>
        <taxon>Bacteria</taxon>
        <taxon>Pseudomonadati</taxon>
        <taxon>Pseudomonadota</taxon>
        <taxon>Gammaproteobacteria</taxon>
        <taxon>Vibrionales</taxon>
        <taxon>Vibrionaceae</taxon>
        <taxon>Photobacterium</taxon>
    </lineage>
</organism>
<feature type="domain" description="Multidrug resistance protein MdtA-like barrel-sandwich hybrid" evidence="4">
    <location>
        <begin position="45"/>
        <end position="230"/>
    </location>
</feature>
<dbReference type="OrthoDB" id="8958519at2"/>
<dbReference type="InterPro" id="IPR050393">
    <property type="entry name" value="MFP_Efflux_Pump"/>
</dbReference>
<feature type="transmembrane region" description="Helical" evidence="3">
    <location>
        <begin position="7"/>
        <end position="27"/>
    </location>
</feature>
<dbReference type="AlphaFoldDB" id="A0A0J1HF69"/>
<dbReference type="InterPro" id="IPR058625">
    <property type="entry name" value="MdtA-like_BSH"/>
</dbReference>
<proteinExistence type="inferred from homology"/>